<proteinExistence type="inferred from homology"/>
<evidence type="ECO:0000256" key="3">
    <source>
        <dbReference type="ARBA" id="ARBA00022723"/>
    </source>
</evidence>
<name>A0A7W7YKS5_9BACT</name>
<dbReference type="HAMAP" id="MF_01871">
    <property type="entry name" value="DabA"/>
    <property type="match status" value="1"/>
</dbReference>
<dbReference type="RefSeq" id="WP_184207927.1">
    <property type="nucleotide sequence ID" value="NZ_JACHIF010000003.1"/>
</dbReference>
<evidence type="ECO:0000256" key="5">
    <source>
        <dbReference type="ARBA" id="ARBA00023136"/>
    </source>
</evidence>
<comment type="function">
    <text evidence="6">Part of an energy-coupled inorganic carbon pump.</text>
</comment>
<comment type="cofactor">
    <cofactor evidence="6">
        <name>Zn(2+)</name>
        <dbReference type="ChEBI" id="CHEBI:29105"/>
    </cofactor>
</comment>
<dbReference type="Proteomes" id="UP000534294">
    <property type="component" value="Unassembled WGS sequence"/>
</dbReference>
<dbReference type="Pfam" id="PF10070">
    <property type="entry name" value="DabA"/>
    <property type="match status" value="1"/>
</dbReference>
<dbReference type="GO" id="GO:0005886">
    <property type="term" value="C:plasma membrane"/>
    <property type="evidence" value="ECO:0007669"/>
    <property type="project" value="UniProtKB-SubCell"/>
</dbReference>
<gene>
    <name evidence="6" type="primary">dabA</name>
    <name evidence="7" type="ORF">HNQ64_002004</name>
</gene>
<keyword evidence="2 6" id="KW-1003">Cell membrane</keyword>
<dbReference type="PANTHER" id="PTHR38344:SF1">
    <property type="entry name" value="INORGANIC CARBON TRANSPORTER SUBUNIT DABA-RELATED"/>
    <property type="match status" value="1"/>
</dbReference>
<evidence type="ECO:0000256" key="6">
    <source>
        <dbReference type="HAMAP-Rule" id="MF_01871"/>
    </source>
</evidence>
<organism evidence="7 8">
    <name type="scientific">Prosthecobacter dejongeii</name>
    <dbReference type="NCBI Taxonomy" id="48465"/>
    <lineage>
        <taxon>Bacteria</taxon>
        <taxon>Pseudomonadati</taxon>
        <taxon>Verrucomicrobiota</taxon>
        <taxon>Verrucomicrobiia</taxon>
        <taxon>Verrucomicrobiales</taxon>
        <taxon>Verrucomicrobiaceae</taxon>
        <taxon>Prosthecobacter</taxon>
    </lineage>
</organism>
<keyword evidence="5 6" id="KW-0472">Membrane</keyword>
<feature type="binding site" evidence="6">
    <location>
        <position position="451"/>
    </location>
    <ligand>
        <name>Zn(2+)</name>
        <dbReference type="ChEBI" id="CHEBI:29105"/>
    </ligand>
</feature>
<feature type="binding site" evidence="6">
    <location>
        <position position="453"/>
    </location>
    <ligand>
        <name>Zn(2+)</name>
        <dbReference type="ChEBI" id="CHEBI:29105"/>
    </ligand>
</feature>
<keyword evidence="8" id="KW-1185">Reference proteome</keyword>
<comment type="similarity">
    <text evidence="6">Belongs to the inorganic carbon transporter (TC 9.A.2) DabA family.</text>
</comment>
<dbReference type="AlphaFoldDB" id="A0A7W7YKS5"/>
<dbReference type="PANTHER" id="PTHR38344">
    <property type="entry name" value="UPF0753 PROTEIN AQ_863"/>
    <property type="match status" value="1"/>
</dbReference>
<feature type="binding site" evidence="6">
    <location>
        <position position="641"/>
    </location>
    <ligand>
        <name>Zn(2+)</name>
        <dbReference type="ChEBI" id="CHEBI:29105"/>
    </ligand>
</feature>
<keyword evidence="1 6" id="KW-0813">Transport</keyword>
<sequence length="977" mass="108201">MSASPSSAPCDCHGHPAAPASGDVNEKLHHLLDHASHYLPAQGPIGVFIHHNTLHAFQHQPFEKAVLEAAHVFKTEPYMSEEAYQKERQRGRILDQDIDAAVKNEADAEIIPGRLTRRQLRRALLIPGVRRVNGRNIAWHVEEGEMLQAFRTDLDPLAARALATDSPQALWEVCTRRYKPQPAPALPRPKRPREAVMASRGVDLDLIVHPPLIRLTGAYLDQGIAYWPMPLREQGLLKAARQIIALPFSVYPAHLSRIGQVFSDQEKRGLEAEAVVNEMLVKLGVPEAEWQDYIIAELLPLAGWAGLVRCLEKDPSLAPHDRVRCSLMEFLALRLTYTAVALESVMGDTKSWRRLKAPVVSSDPLTHQARLYDAAQLLGLPSKDLQALPEGVFTGLCEELEACNELERRRLLHIAYERRHERQILIPLAKHRAMPRIGPDTCRLAAQVMFCIDEREESIRRALEEIDPSIETHGAAGFFGCAIDYTGIDDAHGVPLCPVVVKPAHEVREKPMDGHSATDAKRQSLRRVWAKVVRHGYISSRTLVRGSFSTAFLGFFSLFPMALRVLSPLSYARFMGKLNDIFLPEPRTELSFMRDDATSKDATSGLLLGFSTQEKADRVASVLGPAGLHKGHARLVVVLGHGSTSLNNPHESAHDCGACGGRRGGPNARVFAAMANRPEVRESLRAKGIVIPDDTWFIGGYHDTCNDNIDLYDLDAVPDSHRGDLASVRESLDKARAMSAHERARRFEAAGKGLDASGGLHHVQERAEHLGEPRPEYGHCTNAVTLVGRREATRGLFFDRRAFLVSYDATKDLENKALAAVLGAVIPVCGGISLEYYFSFVDNEGYGCGTKLPHNVTGLVGVMNGFQGDLRTGLPLQMVEIHEPVRILFVVETTPERVMSTILANPLLKEFLVNRWIRLATMDPEDGHIEIYRDGVFEKLEGDEEPLPVAASSMAYYSGKIEHLPVARIDPHLTHAA</sequence>
<keyword evidence="4 6" id="KW-0862">Zinc</keyword>
<comment type="caution">
    <text evidence="7">The sequence shown here is derived from an EMBL/GenBank/DDBJ whole genome shotgun (WGS) entry which is preliminary data.</text>
</comment>
<dbReference type="EMBL" id="JACHIF010000003">
    <property type="protein sequence ID" value="MBB5037755.1"/>
    <property type="molecule type" value="Genomic_DNA"/>
</dbReference>
<comment type="subcellular location">
    <subcellularLocation>
        <location evidence="6">Cell membrane</location>
        <topology evidence="6">Peripheral membrane protein</topology>
    </subcellularLocation>
</comment>
<evidence type="ECO:0000256" key="4">
    <source>
        <dbReference type="ARBA" id="ARBA00022833"/>
    </source>
</evidence>
<evidence type="ECO:0000313" key="7">
    <source>
        <dbReference type="EMBL" id="MBB5037755.1"/>
    </source>
</evidence>
<evidence type="ECO:0000256" key="1">
    <source>
        <dbReference type="ARBA" id="ARBA00022448"/>
    </source>
</evidence>
<feature type="binding site" evidence="6">
    <location>
        <position position="656"/>
    </location>
    <ligand>
        <name>Zn(2+)</name>
        <dbReference type="ChEBI" id="CHEBI:29105"/>
    </ligand>
</feature>
<accession>A0A7W7YKS5</accession>
<evidence type="ECO:0000313" key="8">
    <source>
        <dbReference type="Proteomes" id="UP000534294"/>
    </source>
</evidence>
<protein>
    <recommendedName>
        <fullName evidence="6">Probable inorganic carbon transporter subunit DabA</fullName>
    </recommendedName>
</protein>
<comment type="subunit">
    <text evidence="6">Forms a complex with DabB.</text>
</comment>
<evidence type="ECO:0000256" key="2">
    <source>
        <dbReference type="ARBA" id="ARBA00022475"/>
    </source>
</evidence>
<keyword evidence="3 6" id="KW-0479">Metal-binding</keyword>
<dbReference type="GO" id="GO:0008270">
    <property type="term" value="F:zinc ion binding"/>
    <property type="evidence" value="ECO:0007669"/>
    <property type="project" value="UniProtKB-UniRule"/>
</dbReference>
<dbReference type="InterPro" id="IPR018752">
    <property type="entry name" value="DabA"/>
</dbReference>
<reference evidence="7 8" key="1">
    <citation type="submission" date="2020-08" db="EMBL/GenBank/DDBJ databases">
        <title>Genomic Encyclopedia of Type Strains, Phase IV (KMG-IV): sequencing the most valuable type-strain genomes for metagenomic binning, comparative biology and taxonomic classification.</title>
        <authorList>
            <person name="Goeker M."/>
        </authorList>
    </citation>
    <scope>NUCLEOTIDE SEQUENCE [LARGE SCALE GENOMIC DNA]</scope>
    <source>
        <strain evidence="7 8">DSM 12251</strain>
    </source>
</reference>